<dbReference type="Gramene" id="KCW73034">
    <property type="protein sequence ID" value="KCW73034"/>
    <property type="gene ID" value="EUGRSUZ_E01477"/>
</dbReference>
<dbReference type="EMBL" id="KK198757">
    <property type="protein sequence ID" value="KCW73034.1"/>
    <property type="molecule type" value="Genomic_DNA"/>
</dbReference>
<reference evidence="3" key="1">
    <citation type="submission" date="2013-07" db="EMBL/GenBank/DDBJ databases">
        <title>The genome of Eucalyptus grandis.</title>
        <authorList>
            <person name="Schmutz J."/>
            <person name="Hayes R."/>
            <person name="Myburg A."/>
            <person name="Tuskan G."/>
            <person name="Grattapaglia D."/>
            <person name="Rokhsar D.S."/>
        </authorList>
    </citation>
    <scope>NUCLEOTIDE SEQUENCE</scope>
    <source>
        <tissue evidence="3">Leaf extractions</tissue>
    </source>
</reference>
<dbReference type="InParanoid" id="A0A059C474"/>
<dbReference type="AlphaFoldDB" id="A0A059C474"/>
<dbReference type="PROSITE" id="PS51808">
    <property type="entry name" value="CHCH"/>
    <property type="match status" value="1"/>
</dbReference>
<evidence type="ECO:0000313" key="3">
    <source>
        <dbReference type="EMBL" id="KCW73034.1"/>
    </source>
</evidence>
<feature type="region of interest" description="Disordered" evidence="2">
    <location>
        <begin position="65"/>
        <end position="94"/>
    </location>
</feature>
<accession>A0A059C474</accession>
<sequence>MSCLAPPLLRRRLWLAGSDRAACLSLLDFFSLNETRRCSTMGDFTIQISNELVDRLIDNDEKLKRKTRKIKPRLPKEPQHPQSKVNQKQPSKDSVGLPIQPPFFLPVSPPAHSAIAELDAIRSVLKESESIVERLQKQEETVLREVTEKAKELRDKEFKLPYQKPMPCLAENNACLECYKEHAKDPLKCAHLVRSFADCARRVRQQVSTAGKQT</sequence>
<evidence type="ECO:0000256" key="1">
    <source>
        <dbReference type="SAM" id="Coils"/>
    </source>
</evidence>
<name>A0A059C474_EUCGR</name>
<evidence type="ECO:0000256" key="2">
    <source>
        <dbReference type="SAM" id="MobiDB-lite"/>
    </source>
</evidence>
<dbReference type="FunCoup" id="A0A059C474">
    <property type="interactions" value="874"/>
</dbReference>
<dbReference type="OMA" id="CARRVKQ"/>
<feature type="compositionally biased region" description="Polar residues" evidence="2">
    <location>
        <begin position="80"/>
        <end position="89"/>
    </location>
</feature>
<organism evidence="3">
    <name type="scientific">Eucalyptus grandis</name>
    <name type="common">Flooded gum</name>
    <dbReference type="NCBI Taxonomy" id="71139"/>
    <lineage>
        <taxon>Eukaryota</taxon>
        <taxon>Viridiplantae</taxon>
        <taxon>Streptophyta</taxon>
        <taxon>Embryophyta</taxon>
        <taxon>Tracheophyta</taxon>
        <taxon>Spermatophyta</taxon>
        <taxon>Magnoliopsida</taxon>
        <taxon>eudicotyledons</taxon>
        <taxon>Gunneridae</taxon>
        <taxon>Pentapetalae</taxon>
        <taxon>rosids</taxon>
        <taxon>malvids</taxon>
        <taxon>Myrtales</taxon>
        <taxon>Myrtaceae</taxon>
        <taxon>Myrtoideae</taxon>
        <taxon>Eucalypteae</taxon>
        <taxon>Eucalyptus</taxon>
    </lineage>
</organism>
<keyword evidence="1" id="KW-0175">Coiled coil</keyword>
<feature type="coiled-coil region" evidence="1">
    <location>
        <begin position="118"/>
        <end position="156"/>
    </location>
</feature>
<dbReference type="PANTHER" id="PTHR47587:SF2">
    <property type="entry name" value="OS05G0103500 PROTEIN"/>
    <property type="match status" value="1"/>
</dbReference>
<protein>
    <recommendedName>
        <fullName evidence="4">CHCH domain-containing protein</fullName>
    </recommendedName>
</protein>
<dbReference type="PANTHER" id="PTHR47587">
    <property type="entry name" value="OS05G0103500 PROTEIN"/>
    <property type="match status" value="1"/>
</dbReference>
<gene>
    <name evidence="3" type="ORF">EUGRSUZ_E01477</name>
</gene>
<evidence type="ECO:0008006" key="4">
    <source>
        <dbReference type="Google" id="ProtNLM"/>
    </source>
</evidence>
<dbReference type="STRING" id="71139.A0A059C474"/>
<proteinExistence type="predicted"/>